<reference evidence="1 2" key="1">
    <citation type="submission" date="2018-08" db="EMBL/GenBank/DDBJ databases">
        <title>A genome reference for cultivated species of the human gut microbiota.</title>
        <authorList>
            <person name="Zou Y."/>
            <person name="Xue W."/>
            <person name="Luo G."/>
        </authorList>
    </citation>
    <scope>NUCLEOTIDE SEQUENCE [LARGE SCALE GENOMIC DNA]</scope>
    <source>
        <strain evidence="1 2">AF14-26</strain>
    </source>
</reference>
<dbReference type="EMBL" id="QRZH01000016">
    <property type="protein sequence ID" value="RGV50473.1"/>
    <property type="molecule type" value="Genomic_DNA"/>
</dbReference>
<dbReference type="AlphaFoldDB" id="A0A412XYZ4"/>
<accession>A0A412XYZ4</accession>
<dbReference type="Proteomes" id="UP000286270">
    <property type="component" value="Unassembled WGS sequence"/>
</dbReference>
<protein>
    <submittedName>
        <fullName evidence="1">Uncharacterized protein</fullName>
    </submittedName>
</protein>
<evidence type="ECO:0000313" key="2">
    <source>
        <dbReference type="Proteomes" id="UP000286270"/>
    </source>
</evidence>
<proteinExistence type="predicted"/>
<organism evidence="1 2">
    <name type="scientific">Bacteroides fragilis</name>
    <dbReference type="NCBI Taxonomy" id="817"/>
    <lineage>
        <taxon>Bacteria</taxon>
        <taxon>Pseudomonadati</taxon>
        <taxon>Bacteroidota</taxon>
        <taxon>Bacteroidia</taxon>
        <taxon>Bacteroidales</taxon>
        <taxon>Bacteroidaceae</taxon>
        <taxon>Bacteroides</taxon>
    </lineage>
</organism>
<sequence>MCQKLFTTDYTDFHRLSTLIINGLKFTLCYSVSSVVSFNTLS</sequence>
<evidence type="ECO:0000313" key="1">
    <source>
        <dbReference type="EMBL" id="RGV50473.1"/>
    </source>
</evidence>
<gene>
    <name evidence="1" type="ORF">DWW08_17105</name>
</gene>
<name>A0A412XYZ4_BACFG</name>
<comment type="caution">
    <text evidence="1">The sequence shown here is derived from an EMBL/GenBank/DDBJ whole genome shotgun (WGS) entry which is preliminary data.</text>
</comment>